<protein>
    <recommendedName>
        <fullName evidence="5">PEP-CTERM protein-sorting domain-containing protein</fullName>
    </recommendedName>
</protein>
<evidence type="ECO:0000256" key="1">
    <source>
        <dbReference type="SAM" id="MobiDB-lite"/>
    </source>
</evidence>
<evidence type="ECO:0000313" key="4">
    <source>
        <dbReference type="Proteomes" id="UP000315750"/>
    </source>
</evidence>
<dbReference type="KEGG" id="amuc:Pan181_53500"/>
<evidence type="ECO:0000313" key="3">
    <source>
        <dbReference type="EMBL" id="QDU59109.1"/>
    </source>
</evidence>
<name>A0A518AWJ1_9BACT</name>
<dbReference type="InterPro" id="IPR013424">
    <property type="entry name" value="Ice-binding_C"/>
</dbReference>
<feature type="region of interest" description="Disordered" evidence="1">
    <location>
        <begin position="51"/>
        <end position="71"/>
    </location>
</feature>
<accession>A0A518AWJ1</accession>
<dbReference type="Proteomes" id="UP000315750">
    <property type="component" value="Chromosome"/>
</dbReference>
<evidence type="ECO:0008006" key="5">
    <source>
        <dbReference type="Google" id="ProtNLM"/>
    </source>
</evidence>
<gene>
    <name evidence="3" type="ORF">Pan181_53500</name>
</gene>
<dbReference type="RefSeq" id="WP_145251792.1">
    <property type="nucleotide sequence ID" value="NZ_CP036278.1"/>
</dbReference>
<dbReference type="Gene3D" id="2.60.120.200">
    <property type="match status" value="1"/>
</dbReference>
<sequence precursor="true">MIRIRICASLLALAGLSVGAIAPATAELLHLWDFNAGNEMADSVGTLDLNPAPGEGSVTIDDNGTPGDTSDDVVVTGTAGDIIFEPGYMGVGQAFRPYYVDSSQSSTAGAGLTGKITIDDNGTPDDTGDDIITDGFASPNQFTIETIVRVDAKTTGSAVNYIFQTRPGSDRGYYLIQDEDNVGAGSTGGVGSIIGNNFGDVGIGAEYDTEGTWLYYAAVIDLTSTPGQAVADVYAADLSAGETIPTLILNDRTWNSADPSALAGVPGIFGIGGFAIDRDGDGIAEASQEWFQGAIDYIAIYDGLLTADDLAVNLEGRRVPEPTSLVLLALGATLWAGARRFKVR</sequence>
<proteinExistence type="predicted"/>
<dbReference type="AlphaFoldDB" id="A0A518AWJ1"/>
<dbReference type="EMBL" id="CP036278">
    <property type="protein sequence ID" value="QDU59109.1"/>
    <property type="molecule type" value="Genomic_DNA"/>
</dbReference>
<feature type="signal peptide" evidence="2">
    <location>
        <begin position="1"/>
        <end position="26"/>
    </location>
</feature>
<dbReference type="NCBIfam" id="TIGR02595">
    <property type="entry name" value="PEP_CTERM"/>
    <property type="match status" value="1"/>
</dbReference>
<reference evidence="3 4" key="1">
    <citation type="submission" date="2019-02" db="EMBL/GenBank/DDBJ databases">
        <title>Deep-cultivation of Planctomycetes and their phenomic and genomic characterization uncovers novel biology.</title>
        <authorList>
            <person name="Wiegand S."/>
            <person name="Jogler M."/>
            <person name="Boedeker C."/>
            <person name="Pinto D."/>
            <person name="Vollmers J."/>
            <person name="Rivas-Marin E."/>
            <person name="Kohn T."/>
            <person name="Peeters S.H."/>
            <person name="Heuer A."/>
            <person name="Rast P."/>
            <person name="Oberbeckmann S."/>
            <person name="Bunk B."/>
            <person name="Jeske O."/>
            <person name="Meyerdierks A."/>
            <person name="Storesund J.E."/>
            <person name="Kallscheuer N."/>
            <person name="Luecker S."/>
            <person name="Lage O.M."/>
            <person name="Pohl T."/>
            <person name="Merkel B.J."/>
            <person name="Hornburger P."/>
            <person name="Mueller R.-W."/>
            <person name="Bruemmer F."/>
            <person name="Labrenz M."/>
            <person name="Spormann A.M."/>
            <person name="Op den Camp H."/>
            <person name="Overmann J."/>
            <person name="Amann R."/>
            <person name="Jetten M.S.M."/>
            <person name="Mascher T."/>
            <person name="Medema M.H."/>
            <person name="Devos D.P."/>
            <person name="Kaster A.-K."/>
            <person name="Ovreas L."/>
            <person name="Rohde M."/>
            <person name="Galperin M.Y."/>
            <person name="Jogler C."/>
        </authorList>
    </citation>
    <scope>NUCLEOTIDE SEQUENCE [LARGE SCALE GENOMIC DNA]</scope>
    <source>
        <strain evidence="3 4">Pan181</strain>
    </source>
</reference>
<dbReference type="InterPro" id="IPR013320">
    <property type="entry name" value="ConA-like_dom_sf"/>
</dbReference>
<feature type="chain" id="PRO_5021890616" description="PEP-CTERM protein-sorting domain-containing protein" evidence="2">
    <location>
        <begin position="27"/>
        <end position="344"/>
    </location>
</feature>
<keyword evidence="4" id="KW-1185">Reference proteome</keyword>
<organism evidence="3 4">
    <name type="scientific">Aeoliella mucimassa</name>
    <dbReference type="NCBI Taxonomy" id="2527972"/>
    <lineage>
        <taxon>Bacteria</taxon>
        <taxon>Pseudomonadati</taxon>
        <taxon>Planctomycetota</taxon>
        <taxon>Planctomycetia</taxon>
        <taxon>Pirellulales</taxon>
        <taxon>Lacipirellulaceae</taxon>
        <taxon>Aeoliella</taxon>
    </lineage>
</organism>
<dbReference type="SUPFAM" id="SSF49899">
    <property type="entry name" value="Concanavalin A-like lectins/glucanases"/>
    <property type="match status" value="1"/>
</dbReference>
<evidence type="ECO:0000256" key="2">
    <source>
        <dbReference type="SAM" id="SignalP"/>
    </source>
</evidence>
<keyword evidence="2" id="KW-0732">Signal</keyword>